<comment type="caution">
    <text evidence="2">The sequence shown here is derived from an EMBL/GenBank/DDBJ whole genome shotgun (WGS) entry which is preliminary data.</text>
</comment>
<evidence type="ECO:0000313" key="3">
    <source>
        <dbReference type="Proteomes" id="UP000298663"/>
    </source>
</evidence>
<evidence type="ECO:0000313" key="2">
    <source>
        <dbReference type="EMBL" id="TKR94671.1"/>
    </source>
</evidence>
<organism evidence="2 3">
    <name type="scientific">Steinernema carpocapsae</name>
    <name type="common">Entomopathogenic nematode</name>
    <dbReference type="NCBI Taxonomy" id="34508"/>
    <lineage>
        <taxon>Eukaryota</taxon>
        <taxon>Metazoa</taxon>
        <taxon>Ecdysozoa</taxon>
        <taxon>Nematoda</taxon>
        <taxon>Chromadorea</taxon>
        <taxon>Rhabditida</taxon>
        <taxon>Tylenchina</taxon>
        <taxon>Panagrolaimomorpha</taxon>
        <taxon>Strongyloidoidea</taxon>
        <taxon>Steinernematidae</taxon>
        <taxon>Steinernema</taxon>
    </lineage>
</organism>
<keyword evidence="3" id="KW-1185">Reference proteome</keyword>
<evidence type="ECO:0000256" key="1">
    <source>
        <dbReference type="SAM" id="SignalP"/>
    </source>
</evidence>
<keyword evidence="1" id="KW-0732">Signal</keyword>
<reference evidence="2 3" key="1">
    <citation type="journal article" date="2015" name="Genome Biol.">
        <title>Comparative genomics of Steinernema reveals deeply conserved gene regulatory networks.</title>
        <authorList>
            <person name="Dillman A.R."/>
            <person name="Macchietto M."/>
            <person name="Porter C.F."/>
            <person name="Rogers A."/>
            <person name="Williams B."/>
            <person name="Antoshechkin I."/>
            <person name="Lee M.M."/>
            <person name="Goodwin Z."/>
            <person name="Lu X."/>
            <person name="Lewis E.E."/>
            <person name="Goodrich-Blair H."/>
            <person name="Stock S.P."/>
            <person name="Adams B.J."/>
            <person name="Sternberg P.W."/>
            <person name="Mortazavi A."/>
        </authorList>
    </citation>
    <scope>NUCLEOTIDE SEQUENCE [LARGE SCALE GENOMIC DNA]</scope>
    <source>
        <strain evidence="2 3">ALL</strain>
    </source>
</reference>
<accession>A0A4U5PEQ2</accession>
<sequence length="157" mass="17746">MRVTKVILVLISELAVCLGAPAFPEPCECDCDVLRTEVRSESQKLISLLITHVFNTEEYNGCSQEEVINLVRVFLHEMIPALSEALENPNPVLPPQPPFEITCEAQKELKTELDQLLNNILINFKKSEICRCPVREPLQELVDLGIFLLSMISNNQQ</sequence>
<gene>
    <name evidence="2" type="ORF">L596_008931</name>
</gene>
<feature type="signal peptide" evidence="1">
    <location>
        <begin position="1"/>
        <end position="19"/>
    </location>
</feature>
<name>A0A4U5PEQ2_STECR</name>
<feature type="chain" id="PRO_5020756834" description="Interleukin" evidence="1">
    <location>
        <begin position="20"/>
        <end position="157"/>
    </location>
</feature>
<dbReference type="AlphaFoldDB" id="A0A4U5PEQ2"/>
<proteinExistence type="predicted"/>
<protein>
    <recommendedName>
        <fullName evidence="4">Interleukin</fullName>
    </recommendedName>
</protein>
<reference evidence="2 3" key="2">
    <citation type="journal article" date="2019" name="G3 (Bethesda)">
        <title>Hybrid Assembly of the Genome of the Entomopathogenic Nematode Steinernema carpocapsae Identifies the X-Chromosome.</title>
        <authorList>
            <person name="Serra L."/>
            <person name="Macchietto M."/>
            <person name="Macias-Munoz A."/>
            <person name="McGill C.J."/>
            <person name="Rodriguez I.M."/>
            <person name="Rodriguez B."/>
            <person name="Murad R."/>
            <person name="Mortazavi A."/>
        </authorList>
    </citation>
    <scope>NUCLEOTIDE SEQUENCE [LARGE SCALE GENOMIC DNA]</scope>
    <source>
        <strain evidence="2 3">ALL</strain>
    </source>
</reference>
<dbReference type="EMBL" id="AZBU02000002">
    <property type="protein sequence ID" value="TKR94671.1"/>
    <property type="molecule type" value="Genomic_DNA"/>
</dbReference>
<dbReference type="Proteomes" id="UP000298663">
    <property type="component" value="Unassembled WGS sequence"/>
</dbReference>
<evidence type="ECO:0008006" key="4">
    <source>
        <dbReference type="Google" id="ProtNLM"/>
    </source>
</evidence>